<feature type="domain" description="Carboxyltransferase" evidence="4">
    <location>
        <begin position="25"/>
        <end position="309"/>
    </location>
</feature>
<reference evidence="6" key="1">
    <citation type="submission" date="2017-06" db="EMBL/GenBank/DDBJ databases">
        <authorList>
            <person name="Varghese N."/>
            <person name="Submissions S."/>
        </authorList>
    </citation>
    <scope>NUCLEOTIDE SEQUENCE [LARGE SCALE GENOMIC DNA]</scope>
    <source>
        <strain evidence="6">JCM 23211</strain>
    </source>
</reference>
<dbReference type="Gene3D" id="2.40.100.10">
    <property type="entry name" value="Cyclophilin-like"/>
    <property type="match status" value="1"/>
</dbReference>
<evidence type="ECO:0000259" key="4">
    <source>
        <dbReference type="SMART" id="SM00797"/>
    </source>
</evidence>
<keyword evidence="3" id="KW-0067">ATP-binding</keyword>
<evidence type="ECO:0000256" key="1">
    <source>
        <dbReference type="ARBA" id="ARBA00022741"/>
    </source>
</evidence>
<accession>A0A239JV82</accession>
<gene>
    <name evidence="5" type="ORF">SAMN05421642_10991</name>
</gene>
<keyword evidence="6" id="KW-1185">Reference proteome</keyword>
<organism evidence="5 6">
    <name type="scientific">Rhodococcoides kyotonense</name>
    <dbReference type="NCBI Taxonomy" id="398843"/>
    <lineage>
        <taxon>Bacteria</taxon>
        <taxon>Bacillati</taxon>
        <taxon>Actinomycetota</taxon>
        <taxon>Actinomycetes</taxon>
        <taxon>Mycobacteriales</taxon>
        <taxon>Nocardiaceae</taxon>
        <taxon>Rhodococcoides</taxon>
    </lineage>
</organism>
<dbReference type="STRING" id="398843.A3K89_12345"/>
<dbReference type="PANTHER" id="PTHR43309:SF3">
    <property type="entry name" value="5-OXOPROLINASE SUBUNIT C"/>
    <property type="match status" value="1"/>
</dbReference>
<dbReference type="AlphaFoldDB" id="A0A239JV82"/>
<dbReference type="InterPro" id="IPR052708">
    <property type="entry name" value="PxpC"/>
</dbReference>
<name>A0A239JV82_9NOCA</name>
<sequence>MAETLIVDKPGISTVTDLGRRRASRVGQMTGGASDQYSAEIANALVASEPNAPLLEITALDFAVTPSTDVVVAVTGAPAEVRVGGVPAPQWEPVVVNAGATLSITGIHHGLRVYVAVHGVVRADTLLGSCAADSVLGFGRVLAAGDTIEIDVDSPPIRHPHFDIPVFRLGAPRPRFGDDWVVPVTDGPDIADFGETAHRLFDTEFRVGDASNHIGLRLAPPEDQDLPRRTATSEMLSRGVPIGAVEVPAGNELLVLHRGRGVTAGYPVLAVVTTIGLSLLGQARPGQKVRFSRTDISSAVTAHRRRQLDIEALRSRVQTVYTALDIPIHVGPEYTPSPVLPPCSALTLESA</sequence>
<protein>
    <submittedName>
        <fullName evidence="5">Biotin-dependent carboxylase uncharacterized domain-containing protein</fullName>
    </submittedName>
</protein>
<dbReference type="GO" id="GO:0005524">
    <property type="term" value="F:ATP binding"/>
    <property type="evidence" value="ECO:0007669"/>
    <property type="project" value="UniProtKB-KW"/>
</dbReference>
<dbReference type="OrthoDB" id="9768696at2"/>
<dbReference type="Proteomes" id="UP000198327">
    <property type="component" value="Unassembled WGS sequence"/>
</dbReference>
<keyword evidence="1" id="KW-0547">Nucleotide-binding</keyword>
<dbReference type="EMBL" id="FZOW01000009">
    <property type="protein sequence ID" value="SNT09629.1"/>
    <property type="molecule type" value="Genomic_DNA"/>
</dbReference>
<evidence type="ECO:0000256" key="2">
    <source>
        <dbReference type="ARBA" id="ARBA00022801"/>
    </source>
</evidence>
<dbReference type="PANTHER" id="PTHR43309">
    <property type="entry name" value="5-OXOPROLINASE SUBUNIT C"/>
    <property type="match status" value="1"/>
</dbReference>
<evidence type="ECO:0000313" key="5">
    <source>
        <dbReference type="EMBL" id="SNT09629.1"/>
    </source>
</evidence>
<dbReference type="InterPro" id="IPR003778">
    <property type="entry name" value="CT_A_B"/>
</dbReference>
<proteinExistence type="predicted"/>
<dbReference type="InterPro" id="IPR029000">
    <property type="entry name" value="Cyclophilin-like_dom_sf"/>
</dbReference>
<keyword evidence="2" id="KW-0378">Hydrolase</keyword>
<dbReference type="Pfam" id="PF02626">
    <property type="entry name" value="CT_A_B"/>
    <property type="match status" value="1"/>
</dbReference>
<evidence type="ECO:0000256" key="3">
    <source>
        <dbReference type="ARBA" id="ARBA00022840"/>
    </source>
</evidence>
<evidence type="ECO:0000313" key="6">
    <source>
        <dbReference type="Proteomes" id="UP000198327"/>
    </source>
</evidence>
<dbReference type="RefSeq" id="WP_089248007.1">
    <property type="nucleotide sequence ID" value="NZ_FZOW01000009.1"/>
</dbReference>
<dbReference type="SMART" id="SM00797">
    <property type="entry name" value="AHS2"/>
    <property type="match status" value="1"/>
</dbReference>
<dbReference type="GO" id="GO:0016787">
    <property type="term" value="F:hydrolase activity"/>
    <property type="evidence" value="ECO:0007669"/>
    <property type="project" value="UniProtKB-KW"/>
</dbReference>